<dbReference type="AlphaFoldDB" id="A0A427B4R5"/>
<comment type="caution">
    <text evidence="2">The sequence shown here is derived from an EMBL/GenBank/DDBJ whole genome shotgun (WGS) entry which is preliminary data.</text>
</comment>
<gene>
    <name evidence="2" type="ORF">B296_00017572</name>
</gene>
<organism evidence="2 3">
    <name type="scientific">Ensete ventricosum</name>
    <name type="common">Abyssinian banana</name>
    <name type="synonym">Musa ensete</name>
    <dbReference type="NCBI Taxonomy" id="4639"/>
    <lineage>
        <taxon>Eukaryota</taxon>
        <taxon>Viridiplantae</taxon>
        <taxon>Streptophyta</taxon>
        <taxon>Embryophyta</taxon>
        <taxon>Tracheophyta</taxon>
        <taxon>Spermatophyta</taxon>
        <taxon>Magnoliopsida</taxon>
        <taxon>Liliopsida</taxon>
        <taxon>Zingiberales</taxon>
        <taxon>Musaceae</taxon>
        <taxon>Ensete</taxon>
    </lineage>
</organism>
<proteinExistence type="predicted"/>
<accession>A0A427B4R5</accession>
<dbReference type="Proteomes" id="UP000287651">
    <property type="component" value="Unassembled WGS sequence"/>
</dbReference>
<protein>
    <submittedName>
        <fullName evidence="2">Uncharacterized protein</fullName>
    </submittedName>
</protein>
<dbReference type="EMBL" id="AMZH03000487">
    <property type="protein sequence ID" value="RRT83471.1"/>
    <property type="molecule type" value="Genomic_DNA"/>
</dbReference>
<reference evidence="2 3" key="1">
    <citation type="journal article" date="2014" name="Agronomy (Basel)">
        <title>A Draft Genome Sequence for Ensete ventricosum, the Drought-Tolerant Tree Against Hunger.</title>
        <authorList>
            <person name="Harrison J."/>
            <person name="Moore K.A."/>
            <person name="Paszkiewicz K."/>
            <person name="Jones T."/>
            <person name="Grant M."/>
            <person name="Ambacheew D."/>
            <person name="Muzemil S."/>
            <person name="Studholme D.J."/>
        </authorList>
    </citation>
    <scope>NUCLEOTIDE SEQUENCE [LARGE SCALE GENOMIC DNA]</scope>
</reference>
<evidence type="ECO:0000256" key="1">
    <source>
        <dbReference type="SAM" id="MobiDB-lite"/>
    </source>
</evidence>
<name>A0A427B4R5_ENSVE</name>
<feature type="region of interest" description="Disordered" evidence="1">
    <location>
        <begin position="192"/>
        <end position="213"/>
    </location>
</feature>
<evidence type="ECO:0000313" key="2">
    <source>
        <dbReference type="EMBL" id="RRT83471.1"/>
    </source>
</evidence>
<evidence type="ECO:0000313" key="3">
    <source>
        <dbReference type="Proteomes" id="UP000287651"/>
    </source>
</evidence>
<sequence>MRLGKISPAHAYLLSLGWKHRKWGDDGRDLRNQALDVERSPADVIDRLVVKKNNHIRVLQKRVGGGGDLRRRVHGEPQLRLIAVVHGETLEEKSAKARDCASTNSIENEESLKASAVVRELPDAIKAEVDNFLANCRNIDAIMGILVCLRSAASSHHCFRSYFQLRSIRSPLPQPMVTTRCLLVLPSHRRLHPSAEANGTHRSTPTGQPKLEL</sequence>